<gene>
    <name evidence="3" type="ORF">FRY97_15835</name>
</gene>
<dbReference type="InterPro" id="IPR010559">
    <property type="entry name" value="Sig_transdc_His_kin_internal"/>
</dbReference>
<dbReference type="GO" id="GO:0000155">
    <property type="term" value="F:phosphorelay sensor kinase activity"/>
    <property type="evidence" value="ECO:0007669"/>
    <property type="project" value="InterPro"/>
</dbReference>
<evidence type="ECO:0000259" key="2">
    <source>
        <dbReference type="Pfam" id="PF06580"/>
    </source>
</evidence>
<protein>
    <recommendedName>
        <fullName evidence="2">Signal transduction histidine kinase internal region domain-containing protein</fullName>
    </recommendedName>
</protein>
<proteinExistence type="predicted"/>
<sequence>MPVRATAGAVGAIDLAGQLLELFFGQKRKMKKMMMSPLRWGRLLSALLLLFWLFTLMLLTQDCAFEPEDWGAIGAGEYRWLRCFSYFFTLHLPYAGMVAFSWAWLLPRWAAGGSRRKLLGLAAGYILLGGLCTSFHPFYQELYNGGPGFAFSGISWMESSWYLLWVLLLSSPLYLSYHWFVQRGRIQELDNARLEQELALLRSQVNPHFFFNTLHSLYALSLEQSPRTPEAILKLSSLMRYALTEADAAAVALGRELEVVEQYLELQQMRRVQPAKITFEKQVADEGVRVPPMMMLGLAENAFHHGAETLREGAWIKLSVHADASRMAFRVENNTGGRAAGPHHGKGLANIERRLSLLYPGRSSLQTALEEGAFSAVLELPLAAPAE</sequence>
<keyword evidence="1" id="KW-0812">Transmembrane</keyword>
<reference evidence="3 4" key="1">
    <citation type="submission" date="2019-08" db="EMBL/GenBank/DDBJ databases">
        <title>Genome of Phaeodactylibacter luteus.</title>
        <authorList>
            <person name="Bowman J.P."/>
        </authorList>
    </citation>
    <scope>NUCLEOTIDE SEQUENCE [LARGE SCALE GENOMIC DNA]</scope>
    <source>
        <strain evidence="3 4">KCTC 42180</strain>
    </source>
</reference>
<dbReference type="AlphaFoldDB" id="A0A5C6RIT4"/>
<dbReference type="OrthoDB" id="9792992at2"/>
<keyword evidence="1" id="KW-1133">Transmembrane helix</keyword>
<dbReference type="GO" id="GO:0016020">
    <property type="term" value="C:membrane"/>
    <property type="evidence" value="ECO:0007669"/>
    <property type="project" value="InterPro"/>
</dbReference>
<evidence type="ECO:0000313" key="4">
    <source>
        <dbReference type="Proteomes" id="UP000321580"/>
    </source>
</evidence>
<name>A0A5C6RIT4_9BACT</name>
<dbReference type="Pfam" id="PF06580">
    <property type="entry name" value="His_kinase"/>
    <property type="match status" value="1"/>
</dbReference>
<feature type="domain" description="Signal transduction histidine kinase internal region" evidence="2">
    <location>
        <begin position="197"/>
        <end position="270"/>
    </location>
</feature>
<keyword evidence="1" id="KW-0472">Membrane</keyword>
<dbReference type="InterPro" id="IPR050640">
    <property type="entry name" value="Bact_2-comp_sensor_kinase"/>
</dbReference>
<dbReference type="EMBL" id="VOOR01000037">
    <property type="protein sequence ID" value="TXB62107.1"/>
    <property type="molecule type" value="Genomic_DNA"/>
</dbReference>
<evidence type="ECO:0000256" key="1">
    <source>
        <dbReference type="SAM" id="Phobius"/>
    </source>
</evidence>
<keyword evidence="4" id="KW-1185">Reference proteome</keyword>
<feature type="transmembrane region" description="Helical" evidence="1">
    <location>
        <begin position="84"/>
        <end position="106"/>
    </location>
</feature>
<feature type="transmembrane region" description="Helical" evidence="1">
    <location>
        <begin position="118"/>
        <end position="139"/>
    </location>
</feature>
<accession>A0A5C6RIT4</accession>
<organism evidence="3 4">
    <name type="scientific">Phaeodactylibacter luteus</name>
    <dbReference type="NCBI Taxonomy" id="1564516"/>
    <lineage>
        <taxon>Bacteria</taxon>
        <taxon>Pseudomonadati</taxon>
        <taxon>Bacteroidota</taxon>
        <taxon>Saprospiria</taxon>
        <taxon>Saprospirales</taxon>
        <taxon>Haliscomenobacteraceae</taxon>
        <taxon>Phaeodactylibacter</taxon>
    </lineage>
</organism>
<dbReference type="Proteomes" id="UP000321580">
    <property type="component" value="Unassembled WGS sequence"/>
</dbReference>
<dbReference type="Gene3D" id="3.30.565.10">
    <property type="entry name" value="Histidine kinase-like ATPase, C-terminal domain"/>
    <property type="match status" value="1"/>
</dbReference>
<comment type="caution">
    <text evidence="3">The sequence shown here is derived from an EMBL/GenBank/DDBJ whole genome shotgun (WGS) entry which is preliminary data.</text>
</comment>
<dbReference type="InterPro" id="IPR036890">
    <property type="entry name" value="HATPase_C_sf"/>
</dbReference>
<dbReference type="PANTHER" id="PTHR34220">
    <property type="entry name" value="SENSOR HISTIDINE KINASE YPDA"/>
    <property type="match status" value="1"/>
</dbReference>
<dbReference type="PANTHER" id="PTHR34220:SF7">
    <property type="entry name" value="SENSOR HISTIDINE KINASE YPDA"/>
    <property type="match status" value="1"/>
</dbReference>
<feature type="transmembrane region" description="Helical" evidence="1">
    <location>
        <begin position="159"/>
        <end position="177"/>
    </location>
</feature>
<evidence type="ECO:0000313" key="3">
    <source>
        <dbReference type="EMBL" id="TXB62107.1"/>
    </source>
</evidence>